<organism evidence="6 7">
    <name type="scientific">Streptomyces cuspidosporus</name>
    <dbReference type="NCBI Taxonomy" id="66882"/>
    <lineage>
        <taxon>Bacteria</taxon>
        <taxon>Bacillati</taxon>
        <taxon>Actinomycetota</taxon>
        <taxon>Actinomycetes</taxon>
        <taxon>Kitasatosporales</taxon>
        <taxon>Streptomycetaceae</taxon>
        <taxon>Streptomyces</taxon>
    </lineage>
</organism>
<evidence type="ECO:0000256" key="2">
    <source>
        <dbReference type="ARBA" id="ARBA00022801"/>
    </source>
</evidence>
<dbReference type="PANTHER" id="PTHR48081">
    <property type="entry name" value="AB HYDROLASE SUPERFAMILY PROTEIN C4A8.06C"/>
    <property type="match status" value="1"/>
</dbReference>
<dbReference type="SUPFAM" id="SSF53474">
    <property type="entry name" value="alpha/beta-Hydrolases"/>
    <property type="match status" value="1"/>
</dbReference>
<dbReference type="PROSITE" id="PS01173">
    <property type="entry name" value="LIPASE_GDXG_HIS"/>
    <property type="match status" value="1"/>
</dbReference>
<evidence type="ECO:0000256" key="3">
    <source>
        <dbReference type="PROSITE-ProRule" id="PRU10038"/>
    </source>
</evidence>
<evidence type="ECO:0000259" key="5">
    <source>
        <dbReference type="Pfam" id="PF07859"/>
    </source>
</evidence>
<feature type="active site" evidence="3">
    <location>
        <position position="121"/>
    </location>
</feature>
<feature type="compositionally biased region" description="Basic and acidic residues" evidence="4">
    <location>
        <begin position="287"/>
        <end position="313"/>
    </location>
</feature>
<dbReference type="InterPro" id="IPR013094">
    <property type="entry name" value="AB_hydrolase_3"/>
</dbReference>
<feature type="domain" description="Alpha/beta hydrolase fold-3" evidence="5">
    <location>
        <begin position="47"/>
        <end position="249"/>
    </location>
</feature>
<accession>A0ABN3HCM5</accession>
<dbReference type="PANTHER" id="PTHR48081:SF30">
    <property type="entry name" value="ACETYL-HYDROLASE LIPR-RELATED"/>
    <property type="match status" value="1"/>
</dbReference>
<dbReference type="InterPro" id="IPR002168">
    <property type="entry name" value="Lipase_GDXG_HIS_AS"/>
</dbReference>
<dbReference type="GO" id="GO:0016787">
    <property type="term" value="F:hydrolase activity"/>
    <property type="evidence" value="ECO:0007669"/>
    <property type="project" value="UniProtKB-KW"/>
</dbReference>
<sequence>MEELRAGFRAMMGEMIVPAGIRTRAATLGDRHAVLVEPAGTPKAGTILYFHGGSYVVGSPETAMSLTGNLVARTGFRAFSLDYRLAPEHPFPAAIEDGLSAYRALLDSGEDPSAIAFAGDSAGGGLTLTTCLAARDAGLPMPTAIVAFSPGLDMTRTGESMETKAGIDPFFTREGLEHTGTMYLAGQDPHQPLLSPATLADLTGFPPILLQAGTNEILLDDSTRLATRAREAGVDVILDVTADVPHVFQAFAGVLDEADEVLERAALFLSQHIRTRDSAPGTRHTRRQAEARRRSHTDHGPAADAPPRSEGRSRPQGCALRGGWLTRPCQIFLRDASATGGH</sequence>
<keyword evidence="7" id="KW-1185">Reference proteome</keyword>
<comment type="similarity">
    <text evidence="1">Belongs to the 'GDXG' lipolytic enzyme family.</text>
</comment>
<comment type="caution">
    <text evidence="6">The sequence shown here is derived from an EMBL/GenBank/DDBJ whole genome shotgun (WGS) entry which is preliminary data.</text>
</comment>
<dbReference type="InterPro" id="IPR033140">
    <property type="entry name" value="Lipase_GDXG_put_SER_AS"/>
</dbReference>
<dbReference type="Proteomes" id="UP001500253">
    <property type="component" value="Unassembled WGS sequence"/>
</dbReference>
<dbReference type="EMBL" id="BAAASD010000072">
    <property type="protein sequence ID" value="GAA2374359.1"/>
    <property type="molecule type" value="Genomic_DNA"/>
</dbReference>
<gene>
    <name evidence="6" type="ORF">GCM10010246_81490</name>
</gene>
<dbReference type="Pfam" id="PF07859">
    <property type="entry name" value="Abhydrolase_3"/>
    <property type="match status" value="1"/>
</dbReference>
<dbReference type="InterPro" id="IPR029058">
    <property type="entry name" value="AB_hydrolase_fold"/>
</dbReference>
<evidence type="ECO:0000313" key="7">
    <source>
        <dbReference type="Proteomes" id="UP001500253"/>
    </source>
</evidence>
<dbReference type="Gene3D" id="3.40.50.1820">
    <property type="entry name" value="alpha/beta hydrolase"/>
    <property type="match status" value="1"/>
</dbReference>
<keyword evidence="2 6" id="KW-0378">Hydrolase</keyword>
<dbReference type="InterPro" id="IPR050300">
    <property type="entry name" value="GDXG_lipolytic_enzyme"/>
</dbReference>
<dbReference type="PROSITE" id="PS01174">
    <property type="entry name" value="LIPASE_GDXG_SER"/>
    <property type="match status" value="1"/>
</dbReference>
<protein>
    <submittedName>
        <fullName evidence="6">Alpha/beta hydrolase</fullName>
    </submittedName>
</protein>
<name>A0ABN3HCM5_9ACTN</name>
<evidence type="ECO:0000256" key="1">
    <source>
        <dbReference type="ARBA" id="ARBA00010515"/>
    </source>
</evidence>
<reference evidence="6 7" key="1">
    <citation type="journal article" date="2019" name="Int. J. Syst. Evol. Microbiol.">
        <title>The Global Catalogue of Microorganisms (GCM) 10K type strain sequencing project: providing services to taxonomists for standard genome sequencing and annotation.</title>
        <authorList>
            <consortium name="The Broad Institute Genomics Platform"/>
            <consortium name="The Broad Institute Genome Sequencing Center for Infectious Disease"/>
            <person name="Wu L."/>
            <person name="Ma J."/>
        </authorList>
    </citation>
    <scope>NUCLEOTIDE SEQUENCE [LARGE SCALE GENOMIC DNA]</scope>
    <source>
        <strain evidence="6 7">JCM 4316</strain>
    </source>
</reference>
<evidence type="ECO:0000313" key="6">
    <source>
        <dbReference type="EMBL" id="GAA2374359.1"/>
    </source>
</evidence>
<evidence type="ECO:0000256" key="4">
    <source>
        <dbReference type="SAM" id="MobiDB-lite"/>
    </source>
</evidence>
<feature type="region of interest" description="Disordered" evidence="4">
    <location>
        <begin position="276"/>
        <end position="319"/>
    </location>
</feature>
<proteinExistence type="inferred from homology"/>